<feature type="domain" description="Restriction endonuclease type IV Mrr" evidence="1">
    <location>
        <begin position="137"/>
        <end position="254"/>
    </location>
</feature>
<evidence type="ECO:0000259" key="1">
    <source>
        <dbReference type="Pfam" id="PF04471"/>
    </source>
</evidence>
<evidence type="ECO:0000313" key="3">
    <source>
        <dbReference type="EMBL" id="MBK1644068.1"/>
    </source>
</evidence>
<name>A0A9X0WGD9_9GAMM</name>
<keyword evidence="3" id="KW-0255">Endonuclease</keyword>
<keyword evidence="3" id="KW-0378">Hydrolase</keyword>
<dbReference type="GO" id="GO:0009307">
    <property type="term" value="P:DNA restriction-modification system"/>
    <property type="evidence" value="ECO:0007669"/>
    <property type="project" value="InterPro"/>
</dbReference>
<dbReference type="InterPro" id="IPR011335">
    <property type="entry name" value="Restrct_endonuc-II-like"/>
</dbReference>
<sequence>MKRTKGPKFLRFALPVLDSLRALGGSGKPAEVTDAVIESLAIPEEEQQETTKNGNSRVKNQIAWARFYLAKGGLIDPSERGIWRLTKQGETAKLSVDDVYEMFKSVQGEMHIKVAGHEDADAIIDDLEHETDLLNVLRSLSPEGFERICQLLLRKSGFEKVEVTGRSGDGGIDGHGLLELNPFVSFKVLFQCKRYTDRPVSASHVRDFRGAMMGRADKGIILTTGQFTSDAQKEARRDGVPPIEMVNGEKLVSMFEHLQLGVRPKTVFEIDSKFFDEYR</sequence>
<keyword evidence="4" id="KW-1185">Reference proteome</keyword>
<dbReference type="EMBL" id="NRSD01000004">
    <property type="protein sequence ID" value="MBK1644068.1"/>
    <property type="molecule type" value="Genomic_DNA"/>
</dbReference>
<dbReference type="PANTHER" id="PTHR30015:SF7">
    <property type="entry name" value="TYPE IV METHYL-DIRECTED RESTRICTION ENZYME ECOKMRR"/>
    <property type="match status" value="1"/>
</dbReference>
<dbReference type="RefSeq" id="WP_200386880.1">
    <property type="nucleotide sequence ID" value="NZ_NRSD01000004.1"/>
</dbReference>
<dbReference type="GO" id="GO:0015666">
    <property type="term" value="F:restriction endodeoxyribonuclease activity"/>
    <property type="evidence" value="ECO:0007669"/>
    <property type="project" value="TreeGrafter"/>
</dbReference>
<dbReference type="InterPro" id="IPR025745">
    <property type="entry name" value="Mrr-like_N_dom"/>
</dbReference>
<dbReference type="SUPFAM" id="SSF52980">
    <property type="entry name" value="Restriction endonuclease-like"/>
    <property type="match status" value="1"/>
</dbReference>
<feature type="domain" description="Restriction system protein Mrr-like N-terminal" evidence="2">
    <location>
        <begin position="11"/>
        <end position="92"/>
    </location>
</feature>
<dbReference type="Pfam" id="PF04471">
    <property type="entry name" value="Mrr_cat"/>
    <property type="match status" value="1"/>
</dbReference>
<protein>
    <submittedName>
        <fullName evidence="3">Restriction endonuclease</fullName>
    </submittedName>
</protein>
<dbReference type="Proteomes" id="UP001138802">
    <property type="component" value="Unassembled WGS sequence"/>
</dbReference>
<keyword evidence="3" id="KW-0540">Nuclease</keyword>
<organism evidence="3 4">
    <name type="scientific">Thiocapsa imhoffii</name>
    <dbReference type="NCBI Taxonomy" id="382777"/>
    <lineage>
        <taxon>Bacteria</taxon>
        <taxon>Pseudomonadati</taxon>
        <taxon>Pseudomonadota</taxon>
        <taxon>Gammaproteobacteria</taxon>
        <taxon>Chromatiales</taxon>
        <taxon>Chromatiaceae</taxon>
        <taxon>Thiocapsa</taxon>
    </lineage>
</organism>
<dbReference type="InterPro" id="IPR011856">
    <property type="entry name" value="tRNA_endonuc-like_dom_sf"/>
</dbReference>
<dbReference type="InterPro" id="IPR052906">
    <property type="entry name" value="Type_IV_Methyl-Rstrct_Enzyme"/>
</dbReference>
<gene>
    <name evidence="3" type="ORF">CKO25_05260</name>
</gene>
<dbReference type="GO" id="GO:0003677">
    <property type="term" value="F:DNA binding"/>
    <property type="evidence" value="ECO:0007669"/>
    <property type="project" value="InterPro"/>
</dbReference>
<dbReference type="AlphaFoldDB" id="A0A9X0WGD9"/>
<reference evidence="3 4" key="1">
    <citation type="journal article" date="2020" name="Microorganisms">
        <title>Osmotic Adaptation and Compatible Solute Biosynthesis of Phototrophic Bacteria as Revealed from Genome Analyses.</title>
        <authorList>
            <person name="Imhoff J.F."/>
            <person name="Rahn T."/>
            <person name="Kunzel S."/>
            <person name="Keller A."/>
            <person name="Neulinger S.C."/>
        </authorList>
    </citation>
    <scope>NUCLEOTIDE SEQUENCE [LARGE SCALE GENOMIC DNA]</scope>
    <source>
        <strain evidence="3 4">DSM 21303</strain>
    </source>
</reference>
<comment type="caution">
    <text evidence="3">The sequence shown here is derived from an EMBL/GenBank/DDBJ whole genome shotgun (WGS) entry which is preliminary data.</text>
</comment>
<dbReference type="Pfam" id="PF14338">
    <property type="entry name" value="Mrr_N"/>
    <property type="match status" value="1"/>
</dbReference>
<dbReference type="InterPro" id="IPR007560">
    <property type="entry name" value="Restrct_endonuc_IV_Mrr"/>
</dbReference>
<dbReference type="Gene3D" id="3.40.1350.10">
    <property type="match status" value="1"/>
</dbReference>
<evidence type="ECO:0000313" key="4">
    <source>
        <dbReference type="Proteomes" id="UP001138802"/>
    </source>
</evidence>
<proteinExistence type="predicted"/>
<accession>A0A9X0WGD9</accession>
<evidence type="ECO:0000259" key="2">
    <source>
        <dbReference type="Pfam" id="PF14338"/>
    </source>
</evidence>
<dbReference type="PANTHER" id="PTHR30015">
    <property type="entry name" value="MRR RESTRICTION SYSTEM PROTEIN"/>
    <property type="match status" value="1"/>
</dbReference>